<name>A0A6J5XSZ7_PRUAR</name>
<keyword evidence="2" id="KW-1185">Reference proteome</keyword>
<evidence type="ECO:0000313" key="1">
    <source>
        <dbReference type="EMBL" id="CAB4316910.1"/>
    </source>
</evidence>
<dbReference type="EMBL" id="CAEKKB010000007">
    <property type="protein sequence ID" value="CAB4316910.1"/>
    <property type="molecule type" value="Genomic_DNA"/>
</dbReference>
<sequence>MLKISRKLKWTSPGWSLENARARRDEALMKINENLGKAKAAELLIAHHTCLGWMLANMNAACLS</sequence>
<accession>A0A6J5XSZ7</accession>
<dbReference type="Proteomes" id="UP000507245">
    <property type="component" value="Unassembled WGS sequence"/>
</dbReference>
<gene>
    <name evidence="1" type="ORF">ORAREDHAP_LOCUS43383</name>
</gene>
<organism evidence="1 2">
    <name type="scientific">Prunus armeniaca</name>
    <name type="common">Apricot</name>
    <name type="synonym">Armeniaca vulgaris</name>
    <dbReference type="NCBI Taxonomy" id="36596"/>
    <lineage>
        <taxon>Eukaryota</taxon>
        <taxon>Viridiplantae</taxon>
        <taxon>Streptophyta</taxon>
        <taxon>Embryophyta</taxon>
        <taxon>Tracheophyta</taxon>
        <taxon>Spermatophyta</taxon>
        <taxon>Magnoliopsida</taxon>
        <taxon>eudicotyledons</taxon>
        <taxon>Gunneridae</taxon>
        <taxon>Pentapetalae</taxon>
        <taxon>rosids</taxon>
        <taxon>fabids</taxon>
        <taxon>Rosales</taxon>
        <taxon>Rosaceae</taxon>
        <taxon>Amygdaloideae</taxon>
        <taxon>Amygdaleae</taxon>
        <taxon>Prunus</taxon>
    </lineage>
</organism>
<dbReference type="AlphaFoldDB" id="A0A6J5XSZ7"/>
<protein>
    <submittedName>
        <fullName evidence="1">Uncharacterized protein</fullName>
    </submittedName>
</protein>
<evidence type="ECO:0000313" key="2">
    <source>
        <dbReference type="Proteomes" id="UP000507245"/>
    </source>
</evidence>
<proteinExistence type="predicted"/>
<reference evidence="2" key="1">
    <citation type="journal article" date="2020" name="Genome Biol.">
        <title>Gamete binning: chromosome-level and haplotype-resolved genome assembly enabled by high-throughput single-cell sequencing of gamete genomes.</title>
        <authorList>
            <person name="Campoy J.A."/>
            <person name="Sun H."/>
            <person name="Goel M."/>
            <person name="Jiao W.-B."/>
            <person name="Folz-Donahue K."/>
            <person name="Wang N."/>
            <person name="Rubio M."/>
            <person name="Liu C."/>
            <person name="Kukat C."/>
            <person name="Ruiz D."/>
            <person name="Huettel B."/>
            <person name="Schneeberger K."/>
        </authorList>
    </citation>
    <scope>NUCLEOTIDE SEQUENCE [LARGE SCALE GENOMIC DNA]</scope>
    <source>
        <strain evidence="2">cv. Rojo Pasion</strain>
    </source>
</reference>